<organism evidence="2 3">
    <name type="scientific">Choiromyces venosus 120613-1</name>
    <dbReference type="NCBI Taxonomy" id="1336337"/>
    <lineage>
        <taxon>Eukaryota</taxon>
        <taxon>Fungi</taxon>
        <taxon>Dikarya</taxon>
        <taxon>Ascomycota</taxon>
        <taxon>Pezizomycotina</taxon>
        <taxon>Pezizomycetes</taxon>
        <taxon>Pezizales</taxon>
        <taxon>Tuberaceae</taxon>
        <taxon>Choiromyces</taxon>
    </lineage>
</organism>
<feature type="compositionally biased region" description="Basic and acidic residues" evidence="1">
    <location>
        <begin position="22"/>
        <end position="65"/>
    </location>
</feature>
<feature type="non-terminal residue" evidence="2">
    <location>
        <position position="1"/>
    </location>
</feature>
<feature type="compositionally biased region" description="Acidic residues" evidence="1">
    <location>
        <begin position="66"/>
        <end position="81"/>
    </location>
</feature>
<feature type="region of interest" description="Disordered" evidence="1">
    <location>
        <begin position="1"/>
        <end position="89"/>
    </location>
</feature>
<dbReference type="AlphaFoldDB" id="A0A3N4JBK1"/>
<keyword evidence="3" id="KW-1185">Reference proteome</keyword>
<name>A0A3N4JBK1_9PEZI</name>
<reference evidence="2 3" key="1">
    <citation type="journal article" date="2018" name="Nat. Ecol. Evol.">
        <title>Pezizomycetes genomes reveal the molecular basis of ectomycorrhizal truffle lifestyle.</title>
        <authorList>
            <person name="Murat C."/>
            <person name="Payen T."/>
            <person name="Noel B."/>
            <person name="Kuo A."/>
            <person name="Morin E."/>
            <person name="Chen J."/>
            <person name="Kohler A."/>
            <person name="Krizsan K."/>
            <person name="Balestrini R."/>
            <person name="Da Silva C."/>
            <person name="Montanini B."/>
            <person name="Hainaut M."/>
            <person name="Levati E."/>
            <person name="Barry K.W."/>
            <person name="Belfiori B."/>
            <person name="Cichocki N."/>
            <person name="Clum A."/>
            <person name="Dockter R.B."/>
            <person name="Fauchery L."/>
            <person name="Guy J."/>
            <person name="Iotti M."/>
            <person name="Le Tacon F."/>
            <person name="Lindquist E.A."/>
            <person name="Lipzen A."/>
            <person name="Malagnac F."/>
            <person name="Mello A."/>
            <person name="Molinier V."/>
            <person name="Miyauchi S."/>
            <person name="Poulain J."/>
            <person name="Riccioni C."/>
            <person name="Rubini A."/>
            <person name="Sitrit Y."/>
            <person name="Splivallo R."/>
            <person name="Traeger S."/>
            <person name="Wang M."/>
            <person name="Zifcakova L."/>
            <person name="Wipf D."/>
            <person name="Zambonelli A."/>
            <person name="Paolocci F."/>
            <person name="Nowrousian M."/>
            <person name="Ottonello S."/>
            <person name="Baldrian P."/>
            <person name="Spatafora J.W."/>
            <person name="Henrissat B."/>
            <person name="Nagy L.G."/>
            <person name="Aury J.M."/>
            <person name="Wincker P."/>
            <person name="Grigoriev I.V."/>
            <person name="Bonfante P."/>
            <person name="Martin F.M."/>
        </authorList>
    </citation>
    <scope>NUCLEOTIDE SEQUENCE [LARGE SCALE GENOMIC DNA]</scope>
    <source>
        <strain evidence="2 3">120613-1</strain>
    </source>
</reference>
<gene>
    <name evidence="2" type="ORF">L873DRAFT_1815332</name>
</gene>
<protein>
    <submittedName>
        <fullName evidence="2">Uncharacterized protein</fullName>
    </submittedName>
</protein>
<evidence type="ECO:0000313" key="2">
    <source>
        <dbReference type="EMBL" id="RPA93800.1"/>
    </source>
</evidence>
<dbReference type="EMBL" id="ML120446">
    <property type="protein sequence ID" value="RPA93800.1"/>
    <property type="molecule type" value="Genomic_DNA"/>
</dbReference>
<evidence type="ECO:0000256" key="1">
    <source>
        <dbReference type="SAM" id="MobiDB-lite"/>
    </source>
</evidence>
<proteinExistence type="predicted"/>
<feature type="compositionally biased region" description="Gly residues" evidence="1">
    <location>
        <begin position="1"/>
        <end position="10"/>
    </location>
</feature>
<evidence type="ECO:0000313" key="3">
    <source>
        <dbReference type="Proteomes" id="UP000276215"/>
    </source>
</evidence>
<sequence>ISGVGYGQGEGCDSDSPPDIISRGREERGRGSESHGYEREIGGKAGWEELERQEPLVQEEQRYQEEANEGEIERWDEEESERGEGEGVDLVPVAVQTWMNIY</sequence>
<accession>A0A3N4JBK1</accession>
<dbReference type="Proteomes" id="UP000276215">
    <property type="component" value="Unassembled WGS sequence"/>
</dbReference>